<evidence type="ECO:0000313" key="22">
    <source>
        <dbReference type="Proteomes" id="UP001172457"/>
    </source>
</evidence>
<evidence type="ECO:0000256" key="9">
    <source>
        <dbReference type="ARBA" id="ARBA00022729"/>
    </source>
</evidence>
<evidence type="ECO:0000256" key="3">
    <source>
        <dbReference type="ARBA" id="ARBA00022475"/>
    </source>
</evidence>
<protein>
    <recommendedName>
        <fullName evidence="2">non-specific serine/threonine protein kinase</fullName>
        <ecNumber evidence="2">2.7.11.1</ecNumber>
    </recommendedName>
</protein>
<dbReference type="PANTHER" id="PTHR47989:SF47">
    <property type="entry name" value="SERINE_THREONINE-PROTEIN KINASE PBL28-RELATED"/>
    <property type="match status" value="1"/>
</dbReference>
<evidence type="ECO:0000259" key="20">
    <source>
        <dbReference type="PROSITE" id="PS50011"/>
    </source>
</evidence>
<proteinExistence type="predicted"/>
<evidence type="ECO:0000313" key="21">
    <source>
        <dbReference type="EMBL" id="KAJ9566200.1"/>
    </source>
</evidence>
<evidence type="ECO:0000256" key="17">
    <source>
        <dbReference type="ARBA" id="ARBA00047899"/>
    </source>
</evidence>
<keyword evidence="16" id="KW-0325">Glycoprotein</keyword>
<evidence type="ECO:0000256" key="16">
    <source>
        <dbReference type="ARBA" id="ARBA00023180"/>
    </source>
</evidence>
<dbReference type="GO" id="GO:0004674">
    <property type="term" value="F:protein serine/threonine kinase activity"/>
    <property type="evidence" value="ECO:0007669"/>
    <property type="project" value="UniProtKB-KW"/>
</dbReference>
<comment type="subcellular location">
    <subcellularLocation>
        <location evidence="1">Cell membrane</location>
        <topology evidence="1">Single-pass membrane protein</topology>
    </subcellularLocation>
</comment>
<feature type="domain" description="Protein kinase" evidence="20">
    <location>
        <begin position="76"/>
        <end position="367"/>
    </location>
</feature>
<keyword evidence="10" id="KW-0677">Repeat</keyword>
<evidence type="ECO:0000256" key="14">
    <source>
        <dbReference type="ARBA" id="ARBA00022989"/>
    </source>
</evidence>
<evidence type="ECO:0000256" key="7">
    <source>
        <dbReference type="ARBA" id="ARBA00022679"/>
    </source>
</evidence>
<comment type="catalytic activity">
    <reaction evidence="17">
        <text>L-threonyl-[protein] + ATP = O-phospho-L-threonyl-[protein] + ADP + H(+)</text>
        <dbReference type="Rhea" id="RHEA:46608"/>
        <dbReference type="Rhea" id="RHEA-COMP:11060"/>
        <dbReference type="Rhea" id="RHEA-COMP:11605"/>
        <dbReference type="ChEBI" id="CHEBI:15378"/>
        <dbReference type="ChEBI" id="CHEBI:30013"/>
        <dbReference type="ChEBI" id="CHEBI:30616"/>
        <dbReference type="ChEBI" id="CHEBI:61977"/>
        <dbReference type="ChEBI" id="CHEBI:456216"/>
        <dbReference type="EC" id="2.7.11.1"/>
    </reaction>
</comment>
<dbReference type="SMART" id="SM00220">
    <property type="entry name" value="S_TKc"/>
    <property type="match status" value="1"/>
</dbReference>
<comment type="caution">
    <text evidence="21">The sequence shown here is derived from an EMBL/GenBank/DDBJ whole genome shotgun (WGS) entry which is preliminary data.</text>
</comment>
<keyword evidence="3" id="KW-1003">Cell membrane</keyword>
<sequence length="380" mass="42534">MVLGTRSVIYSFCCCLLIAYMSRAMGVTLITCLSIVGSALVLVSLACCYYCYVRHKSRKDDHSPSLKDYSWNVKSFHFGDHLHFTTDDVINAIKKENMIGKGDDGDDVAVKHIQKTHSLEFAAEEEMLSSIRHDNLVKLYCSITSEDSNLLVYEYLPNGSLWDRLHSSGVSGLDWNTRYEIAVGAAKGLECLHHGCERPVIHRDVKSSNILLDEHLKPRLAGFGLAKVVQTDTDTTGGSIHVRLVGTHGYVAPEYAYTCRVNEKSDVYSFGVVLMELVTGKKPLKDEFGGENHIVNWVRSKMGTKESLSNLVDSRMDESYKEEAAIVVLPIAFLCTSSSPNDRPTMRQVVQALENRDCWKSKLDKFTQTSRFINGNTRTV</sequence>
<dbReference type="InterPro" id="IPR000719">
    <property type="entry name" value="Prot_kinase_dom"/>
</dbReference>
<evidence type="ECO:0000256" key="19">
    <source>
        <dbReference type="SAM" id="Phobius"/>
    </source>
</evidence>
<dbReference type="EC" id="2.7.11.1" evidence="2"/>
<dbReference type="InterPro" id="IPR011009">
    <property type="entry name" value="Kinase-like_dom_sf"/>
</dbReference>
<keyword evidence="8 19" id="KW-0812">Transmembrane</keyword>
<evidence type="ECO:0000256" key="1">
    <source>
        <dbReference type="ARBA" id="ARBA00004162"/>
    </source>
</evidence>
<dbReference type="PROSITE" id="PS50011">
    <property type="entry name" value="PROTEIN_KINASE_DOM"/>
    <property type="match status" value="1"/>
</dbReference>
<evidence type="ECO:0000256" key="2">
    <source>
        <dbReference type="ARBA" id="ARBA00012513"/>
    </source>
</evidence>
<dbReference type="InterPro" id="IPR008271">
    <property type="entry name" value="Ser/Thr_kinase_AS"/>
</dbReference>
<dbReference type="EMBL" id="JARYMX010000001">
    <property type="protein sequence ID" value="KAJ9566200.1"/>
    <property type="molecule type" value="Genomic_DNA"/>
</dbReference>
<keyword evidence="15 19" id="KW-0472">Membrane</keyword>
<accession>A0AA38U450</accession>
<evidence type="ECO:0000256" key="13">
    <source>
        <dbReference type="ARBA" id="ARBA00022840"/>
    </source>
</evidence>
<keyword evidence="22" id="KW-1185">Reference proteome</keyword>
<evidence type="ECO:0000256" key="10">
    <source>
        <dbReference type="ARBA" id="ARBA00022737"/>
    </source>
</evidence>
<keyword evidence="5" id="KW-0597">Phosphoprotein</keyword>
<evidence type="ECO:0000256" key="15">
    <source>
        <dbReference type="ARBA" id="ARBA00023136"/>
    </source>
</evidence>
<comment type="catalytic activity">
    <reaction evidence="18">
        <text>L-seryl-[protein] + ATP = O-phospho-L-seryl-[protein] + ADP + H(+)</text>
        <dbReference type="Rhea" id="RHEA:17989"/>
        <dbReference type="Rhea" id="RHEA-COMP:9863"/>
        <dbReference type="Rhea" id="RHEA-COMP:11604"/>
        <dbReference type="ChEBI" id="CHEBI:15378"/>
        <dbReference type="ChEBI" id="CHEBI:29999"/>
        <dbReference type="ChEBI" id="CHEBI:30616"/>
        <dbReference type="ChEBI" id="CHEBI:83421"/>
        <dbReference type="ChEBI" id="CHEBI:456216"/>
        <dbReference type="EC" id="2.7.11.1"/>
    </reaction>
</comment>
<keyword evidence="9" id="KW-0732">Signal</keyword>
<dbReference type="Gene3D" id="3.30.200.20">
    <property type="entry name" value="Phosphorylase Kinase, domain 1"/>
    <property type="match status" value="1"/>
</dbReference>
<keyword evidence="7" id="KW-0808">Transferase</keyword>
<evidence type="ECO:0000256" key="5">
    <source>
        <dbReference type="ARBA" id="ARBA00022553"/>
    </source>
</evidence>
<dbReference type="Gene3D" id="1.10.510.10">
    <property type="entry name" value="Transferase(Phosphotransferase) domain 1"/>
    <property type="match status" value="1"/>
</dbReference>
<keyword evidence="11" id="KW-0547">Nucleotide-binding</keyword>
<evidence type="ECO:0000256" key="4">
    <source>
        <dbReference type="ARBA" id="ARBA00022527"/>
    </source>
</evidence>
<dbReference type="Proteomes" id="UP001172457">
    <property type="component" value="Chromosome 1"/>
</dbReference>
<organism evidence="21 22">
    <name type="scientific">Centaurea solstitialis</name>
    <name type="common">yellow star-thistle</name>
    <dbReference type="NCBI Taxonomy" id="347529"/>
    <lineage>
        <taxon>Eukaryota</taxon>
        <taxon>Viridiplantae</taxon>
        <taxon>Streptophyta</taxon>
        <taxon>Embryophyta</taxon>
        <taxon>Tracheophyta</taxon>
        <taxon>Spermatophyta</taxon>
        <taxon>Magnoliopsida</taxon>
        <taxon>eudicotyledons</taxon>
        <taxon>Gunneridae</taxon>
        <taxon>Pentapetalae</taxon>
        <taxon>asterids</taxon>
        <taxon>campanulids</taxon>
        <taxon>Asterales</taxon>
        <taxon>Asteraceae</taxon>
        <taxon>Carduoideae</taxon>
        <taxon>Cardueae</taxon>
        <taxon>Centaureinae</taxon>
        <taxon>Centaurea</taxon>
    </lineage>
</organism>
<dbReference type="PANTHER" id="PTHR47989">
    <property type="entry name" value="OS01G0750732 PROTEIN"/>
    <property type="match status" value="1"/>
</dbReference>
<keyword evidence="13" id="KW-0067">ATP-binding</keyword>
<reference evidence="21" key="1">
    <citation type="submission" date="2023-03" db="EMBL/GenBank/DDBJ databases">
        <title>Chromosome-scale reference genome and RAD-based genetic map of yellow starthistle (Centaurea solstitialis) reveal putative structural variation and QTLs associated with invader traits.</title>
        <authorList>
            <person name="Reatini B."/>
            <person name="Cang F.A."/>
            <person name="Jiang Q."/>
            <person name="Mckibben M.T.W."/>
            <person name="Barker M.S."/>
            <person name="Rieseberg L.H."/>
            <person name="Dlugosch K.M."/>
        </authorList>
    </citation>
    <scope>NUCLEOTIDE SEQUENCE</scope>
    <source>
        <strain evidence="21">CAN-66</strain>
        <tissue evidence="21">Leaf</tissue>
    </source>
</reference>
<name>A0AA38U450_9ASTR</name>
<dbReference type="Pfam" id="PF00069">
    <property type="entry name" value="Pkinase"/>
    <property type="match status" value="1"/>
</dbReference>
<dbReference type="FunFam" id="1.10.510.10:FF:000417">
    <property type="entry name" value="Leucine-rich repeat receptor-like protein kinase"/>
    <property type="match status" value="1"/>
</dbReference>
<keyword evidence="6" id="KW-0433">Leucine-rich repeat</keyword>
<keyword evidence="12" id="KW-0418">Kinase</keyword>
<dbReference type="GO" id="GO:0005886">
    <property type="term" value="C:plasma membrane"/>
    <property type="evidence" value="ECO:0007669"/>
    <property type="project" value="UniProtKB-SubCell"/>
</dbReference>
<keyword evidence="4" id="KW-0723">Serine/threonine-protein kinase</keyword>
<dbReference type="PROSITE" id="PS00108">
    <property type="entry name" value="PROTEIN_KINASE_ST"/>
    <property type="match status" value="1"/>
</dbReference>
<gene>
    <name evidence="21" type="ORF">OSB04_002166</name>
</gene>
<dbReference type="AlphaFoldDB" id="A0AA38U450"/>
<evidence type="ECO:0000256" key="18">
    <source>
        <dbReference type="ARBA" id="ARBA00048679"/>
    </source>
</evidence>
<feature type="transmembrane region" description="Helical" evidence="19">
    <location>
        <begin position="34"/>
        <end position="53"/>
    </location>
</feature>
<keyword evidence="14 19" id="KW-1133">Transmembrane helix</keyword>
<evidence type="ECO:0000256" key="6">
    <source>
        <dbReference type="ARBA" id="ARBA00022614"/>
    </source>
</evidence>
<dbReference type="SUPFAM" id="SSF56112">
    <property type="entry name" value="Protein kinase-like (PK-like)"/>
    <property type="match status" value="1"/>
</dbReference>
<evidence type="ECO:0000256" key="8">
    <source>
        <dbReference type="ARBA" id="ARBA00022692"/>
    </source>
</evidence>
<evidence type="ECO:0000256" key="11">
    <source>
        <dbReference type="ARBA" id="ARBA00022741"/>
    </source>
</evidence>
<dbReference type="GO" id="GO:0005524">
    <property type="term" value="F:ATP binding"/>
    <property type="evidence" value="ECO:0007669"/>
    <property type="project" value="UniProtKB-KW"/>
</dbReference>
<evidence type="ECO:0000256" key="12">
    <source>
        <dbReference type="ARBA" id="ARBA00022777"/>
    </source>
</evidence>